<evidence type="ECO:0000313" key="3">
    <source>
        <dbReference type="Proteomes" id="UP000077266"/>
    </source>
</evidence>
<reference evidence="2 3" key="1">
    <citation type="journal article" date="2016" name="Mol. Biol. Evol.">
        <title>Comparative Genomics of Early-Diverging Mushroom-Forming Fungi Provides Insights into the Origins of Lignocellulose Decay Capabilities.</title>
        <authorList>
            <person name="Nagy L.G."/>
            <person name="Riley R."/>
            <person name="Tritt A."/>
            <person name="Adam C."/>
            <person name="Daum C."/>
            <person name="Floudas D."/>
            <person name="Sun H."/>
            <person name="Yadav J.S."/>
            <person name="Pangilinan J."/>
            <person name="Larsson K.H."/>
            <person name="Matsuura K."/>
            <person name="Barry K."/>
            <person name="Labutti K."/>
            <person name="Kuo R."/>
            <person name="Ohm R.A."/>
            <person name="Bhattacharya S.S."/>
            <person name="Shirouzu T."/>
            <person name="Yoshinaga Y."/>
            <person name="Martin F.M."/>
            <person name="Grigoriev I.V."/>
            <person name="Hibbett D.S."/>
        </authorList>
    </citation>
    <scope>NUCLEOTIDE SEQUENCE [LARGE SCALE GENOMIC DNA]</scope>
    <source>
        <strain evidence="2 3">HHB12029</strain>
    </source>
</reference>
<evidence type="ECO:0000313" key="2">
    <source>
        <dbReference type="EMBL" id="KZV84863.1"/>
    </source>
</evidence>
<dbReference type="InParanoid" id="A0A165DLW3"/>
<keyword evidence="3" id="KW-1185">Reference proteome</keyword>
<accession>A0A165DLW3</accession>
<dbReference type="OrthoDB" id="3048040at2759"/>
<keyword evidence="1" id="KW-0175">Coiled coil</keyword>
<gene>
    <name evidence="2" type="ORF">EXIGLDRAFT_272240</name>
</gene>
<name>A0A165DLW3_EXIGL</name>
<dbReference type="AlphaFoldDB" id="A0A165DLW3"/>
<protein>
    <submittedName>
        <fullName evidence="2">Uncharacterized protein</fullName>
    </submittedName>
</protein>
<sequence>MSTAHSRAARMRKRLFDDLDALDTVEHAVLDAKSARERAQAALELAQADYDLAAGEEQDLQERSAALRAGTIRLRNSLQTMASFPSDLLVMIVTEAAAMQMEDRDGPTMDWDAALAPYYAIMVNQHWRRSVLSAARCWTYVVVPLVIPSETAMSMTGHLELALRRSRSLPIDVHLSIEWAGNAGAASGRDTDADRELYSNIFDLITGHTSRIRSLGIRTGSEGMDWALTKSDTMKRHYQLILKKIVALLRCSTPELVDLEVMCSLTCYLQESHFWLGFPDDTPFPFLLPYAPKLDTLLISNAPILLRVHIRSAYLLFERSSGSLTTLFTTHFYGTPSRWPPSWRASSSTATRELIPSAIRHAIGFDSDFNPQTVQGELYTV</sequence>
<dbReference type="EMBL" id="KV426208">
    <property type="protein sequence ID" value="KZV84863.1"/>
    <property type="molecule type" value="Genomic_DNA"/>
</dbReference>
<dbReference type="Proteomes" id="UP000077266">
    <property type="component" value="Unassembled WGS sequence"/>
</dbReference>
<organism evidence="2 3">
    <name type="scientific">Exidia glandulosa HHB12029</name>
    <dbReference type="NCBI Taxonomy" id="1314781"/>
    <lineage>
        <taxon>Eukaryota</taxon>
        <taxon>Fungi</taxon>
        <taxon>Dikarya</taxon>
        <taxon>Basidiomycota</taxon>
        <taxon>Agaricomycotina</taxon>
        <taxon>Agaricomycetes</taxon>
        <taxon>Auriculariales</taxon>
        <taxon>Exidiaceae</taxon>
        <taxon>Exidia</taxon>
    </lineage>
</organism>
<evidence type="ECO:0000256" key="1">
    <source>
        <dbReference type="SAM" id="Coils"/>
    </source>
</evidence>
<feature type="coiled-coil region" evidence="1">
    <location>
        <begin position="29"/>
        <end position="63"/>
    </location>
</feature>
<proteinExistence type="predicted"/>